<name>A0AA96RJ44_9BACL</name>
<dbReference type="InterPro" id="IPR020449">
    <property type="entry name" value="Tscrpt_reg_AraC-type_HTH"/>
</dbReference>
<dbReference type="EMBL" id="CP130319">
    <property type="protein sequence ID" value="WNR42904.1"/>
    <property type="molecule type" value="Genomic_DNA"/>
</dbReference>
<dbReference type="PRINTS" id="PR00032">
    <property type="entry name" value="HTHARAC"/>
</dbReference>
<keyword evidence="4" id="KW-0597">Phosphoprotein</keyword>
<dbReference type="AlphaFoldDB" id="A0AA96RJ44"/>
<dbReference type="PROSITE" id="PS00041">
    <property type="entry name" value="HTH_ARAC_FAMILY_1"/>
    <property type="match status" value="1"/>
</dbReference>
<keyword evidence="2" id="KW-0238">DNA-binding</keyword>
<evidence type="ECO:0000256" key="1">
    <source>
        <dbReference type="ARBA" id="ARBA00023015"/>
    </source>
</evidence>
<dbReference type="Proteomes" id="UP001304650">
    <property type="component" value="Chromosome"/>
</dbReference>
<keyword evidence="1" id="KW-0805">Transcription regulation</keyword>
<dbReference type="Gene3D" id="3.40.50.2300">
    <property type="match status" value="1"/>
</dbReference>
<dbReference type="InterPro" id="IPR011006">
    <property type="entry name" value="CheY-like_superfamily"/>
</dbReference>
<dbReference type="GO" id="GO:0043565">
    <property type="term" value="F:sequence-specific DNA binding"/>
    <property type="evidence" value="ECO:0007669"/>
    <property type="project" value="InterPro"/>
</dbReference>
<dbReference type="SMART" id="SM00342">
    <property type="entry name" value="HTH_ARAC"/>
    <property type="match status" value="1"/>
</dbReference>
<evidence type="ECO:0000256" key="3">
    <source>
        <dbReference type="ARBA" id="ARBA00023163"/>
    </source>
</evidence>
<dbReference type="PROSITE" id="PS50110">
    <property type="entry name" value="RESPONSE_REGULATORY"/>
    <property type="match status" value="1"/>
</dbReference>
<dbReference type="KEGG" id="proo:MJB10_17490"/>
<dbReference type="Gene3D" id="1.10.10.60">
    <property type="entry name" value="Homeodomain-like"/>
    <property type="match status" value="2"/>
</dbReference>
<evidence type="ECO:0000313" key="8">
    <source>
        <dbReference type="Proteomes" id="UP001304650"/>
    </source>
</evidence>
<dbReference type="InterPro" id="IPR018062">
    <property type="entry name" value="HTH_AraC-typ_CS"/>
</dbReference>
<dbReference type="InterPro" id="IPR001789">
    <property type="entry name" value="Sig_transdc_resp-reg_receiver"/>
</dbReference>
<dbReference type="Pfam" id="PF12833">
    <property type="entry name" value="HTH_18"/>
    <property type="match status" value="1"/>
</dbReference>
<protein>
    <submittedName>
        <fullName evidence="7">Response regulator</fullName>
    </submittedName>
</protein>
<sequence>MPRQHVHETEPLKVILVEDDPFFLEGICQLFPWAKWGFEVVGKAVNGQIGGELCEQLVPDIVITDITMPVQDGLELTQMIRSRFPQIKVVLLTSHANFSFAQQALQLRVDDYLLKNDLKLEEKLYEALDQKRREIVAERSEQGVKQELLGFVHENLDWVQSRFYLQLLGGHGDASNVWEQASKKRLAIQRGAIAYMEVECYFETIEVDLDGNSPVLRLKERMREMDRHVDVFERSPGRFGIIYNADSRIHADISMAQMQLTAGKLLTFLRVEMKVEACAYIAGILPSLEALSKGGAVCDRLRLLAFYEKKGEILNAYHIGENVPFRSEARKQMEQELEAAVSGMETPDKVMQALAVHMRSQRFNPEELRSWAAQWIKKKAEDAGVPQLKLEKQAAAASKLEELTDCLSQTLTLIQQPSQSALRWEIKTALTYTHECYHEQLSSSMVADYVGLSPSQFTREFKKAMRENYTDYLLRYRVEKAKELILTGNVKVYEIAEKVGISHTGHFSKIFQRYTGQTPKDFKNGKR</sequence>
<dbReference type="SUPFAM" id="SSF52172">
    <property type="entry name" value="CheY-like"/>
    <property type="match status" value="1"/>
</dbReference>
<keyword evidence="8" id="KW-1185">Reference proteome</keyword>
<dbReference type="PANTHER" id="PTHR43280:SF28">
    <property type="entry name" value="HTH-TYPE TRANSCRIPTIONAL ACTIVATOR RHAS"/>
    <property type="match status" value="1"/>
</dbReference>
<reference evidence="7" key="1">
    <citation type="submission" date="2022-02" db="EMBL/GenBank/DDBJ databases">
        <title>Paenibacillus sp. MBLB1832 Whole Genome Shotgun Sequencing.</title>
        <authorList>
            <person name="Hwang C.Y."/>
            <person name="Cho E.-S."/>
            <person name="Seo M.-J."/>
        </authorList>
    </citation>
    <scope>NUCLEOTIDE SEQUENCE</scope>
    <source>
        <strain evidence="7">MBLB1832</strain>
    </source>
</reference>
<dbReference type="GO" id="GO:0003700">
    <property type="term" value="F:DNA-binding transcription factor activity"/>
    <property type="evidence" value="ECO:0007669"/>
    <property type="project" value="InterPro"/>
</dbReference>
<dbReference type="RefSeq" id="WP_314796737.1">
    <property type="nucleotide sequence ID" value="NZ_CP130319.1"/>
</dbReference>
<dbReference type="GO" id="GO:0000160">
    <property type="term" value="P:phosphorelay signal transduction system"/>
    <property type="evidence" value="ECO:0007669"/>
    <property type="project" value="InterPro"/>
</dbReference>
<dbReference type="PANTHER" id="PTHR43280">
    <property type="entry name" value="ARAC-FAMILY TRANSCRIPTIONAL REGULATOR"/>
    <property type="match status" value="1"/>
</dbReference>
<dbReference type="InterPro" id="IPR018060">
    <property type="entry name" value="HTH_AraC"/>
</dbReference>
<dbReference type="PROSITE" id="PS01124">
    <property type="entry name" value="HTH_ARAC_FAMILY_2"/>
    <property type="match status" value="1"/>
</dbReference>
<keyword evidence="3" id="KW-0804">Transcription</keyword>
<dbReference type="CDD" id="cd17536">
    <property type="entry name" value="REC_YesN-like"/>
    <property type="match status" value="1"/>
</dbReference>
<organism evidence="7 8">
    <name type="scientific">Paenibacillus roseopurpureus</name>
    <dbReference type="NCBI Taxonomy" id="2918901"/>
    <lineage>
        <taxon>Bacteria</taxon>
        <taxon>Bacillati</taxon>
        <taxon>Bacillota</taxon>
        <taxon>Bacilli</taxon>
        <taxon>Bacillales</taxon>
        <taxon>Paenibacillaceae</taxon>
        <taxon>Paenibacillus</taxon>
    </lineage>
</organism>
<dbReference type="InterPro" id="IPR009057">
    <property type="entry name" value="Homeodomain-like_sf"/>
</dbReference>
<proteinExistence type="predicted"/>
<feature type="domain" description="Response regulatory" evidence="6">
    <location>
        <begin position="13"/>
        <end position="130"/>
    </location>
</feature>
<dbReference type="Pfam" id="PF00072">
    <property type="entry name" value="Response_reg"/>
    <property type="match status" value="1"/>
</dbReference>
<evidence type="ECO:0000256" key="4">
    <source>
        <dbReference type="PROSITE-ProRule" id="PRU00169"/>
    </source>
</evidence>
<evidence type="ECO:0000256" key="2">
    <source>
        <dbReference type="ARBA" id="ARBA00023125"/>
    </source>
</evidence>
<evidence type="ECO:0000313" key="7">
    <source>
        <dbReference type="EMBL" id="WNR42904.1"/>
    </source>
</evidence>
<gene>
    <name evidence="7" type="ORF">MJB10_17490</name>
</gene>
<feature type="modified residue" description="4-aspartylphosphate" evidence="4">
    <location>
        <position position="65"/>
    </location>
</feature>
<accession>A0AA96RJ44</accession>
<dbReference type="SMART" id="SM00448">
    <property type="entry name" value="REC"/>
    <property type="match status" value="1"/>
</dbReference>
<evidence type="ECO:0000259" key="6">
    <source>
        <dbReference type="PROSITE" id="PS50110"/>
    </source>
</evidence>
<evidence type="ECO:0000259" key="5">
    <source>
        <dbReference type="PROSITE" id="PS01124"/>
    </source>
</evidence>
<dbReference type="SUPFAM" id="SSF46689">
    <property type="entry name" value="Homeodomain-like"/>
    <property type="match status" value="2"/>
</dbReference>
<feature type="domain" description="HTH araC/xylS-type" evidence="5">
    <location>
        <begin position="427"/>
        <end position="525"/>
    </location>
</feature>